<evidence type="ECO:0000313" key="1">
    <source>
        <dbReference type="EMBL" id="KAK6626456.1"/>
    </source>
</evidence>
<accession>A0ABR1AR99</accession>
<sequence length="190" mass="22077">MQQDLPMAKARRGDKILVRNSMVPVPSNVLEKESRKPRRVHFTAGAELSSPECDDAITMRNPEFRTVLKLAHEVNEMRSATCSIHPISEKLKYTNLDYLPKEKVFQNLIDLDLSDRQPAKSMKTQSSRNIFKKDREPNYQNLLNYNLEPVYFFSSSIRVTVERPKPSFEGYSVYDTLQISVREYNLDLMT</sequence>
<organism evidence="1 2">
    <name type="scientific">Polyplax serrata</name>
    <name type="common">Common mouse louse</name>
    <dbReference type="NCBI Taxonomy" id="468196"/>
    <lineage>
        <taxon>Eukaryota</taxon>
        <taxon>Metazoa</taxon>
        <taxon>Ecdysozoa</taxon>
        <taxon>Arthropoda</taxon>
        <taxon>Hexapoda</taxon>
        <taxon>Insecta</taxon>
        <taxon>Pterygota</taxon>
        <taxon>Neoptera</taxon>
        <taxon>Paraneoptera</taxon>
        <taxon>Psocodea</taxon>
        <taxon>Troctomorpha</taxon>
        <taxon>Phthiraptera</taxon>
        <taxon>Anoplura</taxon>
        <taxon>Polyplacidae</taxon>
        <taxon>Polyplax</taxon>
    </lineage>
</organism>
<name>A0ABR1AR99_POLSC</name>
<gene>
    <name evidence="1" type="ORF">RUM44_008929</name>
</gene>
<comment type="caution">
    <text evidence="1">The sequence shown here is derived from an EMBL/GenBank/DDBJ whole genome shotgun (WGS) entry which is preliminary data.</text>
</comment>
<proteinExistence type="predicted"/>
<reference evidence="1 2" key="1">
    <citation type="submission" date="2023-09" db="EMBL/GenBank/DDBJ databases">
        <title>Genomes of two closely related lineages of the louse Polyplax serrata with different host specificities.</title>
        <authorList>
            <person name="Martinu J."/>
            <person name="Tarabai H."/>
            <person name="Stefka J."/>
            <person name="Hypsa V."/>
        </authorList>
    </citation>
    <scope>NUCLEOTIDE SEQUENCE [LARGE SCALE GENOMIC DNA]</scope>
    <source>
        <strain evidence="1">98ZLc_SE</strain>
    </source>
</reference>
<dbReference type="Proteomes" id="UP001359485">
    <property type="component" value="Unassembled WGS sequence"/>
</dbReference>
<keyword evidence="2" id="KW-1185">Reference proteome</keyword>
<dbReference type="EMBL" id="JAWJWF010000045">
    <property type="protein sequence ID" value="KAK6626456.1"/>
    <property type="molecule type" value="Genomic_DNA"/>
</dbReference>
<evidence type="ECO:0000313" key="2">
    <source>
        <dbReference type="Proteomes" id="UP001359485"/>
    </source>
</evidence>
<protein>
    <submittedName>
        <fullName evidence="1">Uncharacterized protein</fullName>
    </submittedName>
</protein>